<dbReference type="Proteomes" id="UP000293398">
    <property type="component" value="Unassembled WGS sequence"/>
</dbReference>
<organism evidence="1 2">
    <name type="scientific">Advenella incenata</name>
    <dbReference type="NCBI Taxonomy" id="267800"/>
    <lineage>
        <taxon>Bacteria</taxon>
        <taxon>Pseudomonadati</taxon>
        <taxon>Pseudomonadota</taxon>
        <taxon>Betaproteobacteria</taxon>
        <taxon>Burkholderiales</taxon>
        <taxon>Alcaligenaceae</taxon>
    </lineage>
</organism>
<evidence type="ECO:0000313" key="2">
    <source>
        <dbReference type="Proteomes" id="UP000293398"/>
    </source>
</evidence>
<reference evidence="1 2" key="1">
    <citation type="submission" date="2019-02" db="EMBL/GenBank/DDBJ databases">
        <title>Genomic Encyclopedia of Type Strains, Phase IV (KMG-IV): sequencing the most valuable type-strain genomes for metagenomic binning, comparative biology and taxonomic classification.</title>
        <authorList>
            <person name="Goeker M."/>
        </authorList>
    </citation>
    <scope>NUCLEOTIDE SEQUENCE [LARGE SCALE GENOMIC DNA]</scope>
    <source>
        <strain evidence="1 2">DSM 23814</strain>
    </source>
</reference>
<name>A0A4Q7VSE2_9BURK</name>
<proteinExistence type="predicted"/>
<gene>
    <name evidence="1" type="ORF">EV681_1247</name>
</gene>
<evidence type="ECO:0000313" key="1">
    <source>
        <dbReference type="EMBL" id="RZT99461.1"/>
    </source>
</evidence>
<accession>A0A4Q7VSE2</accession>
<sequence>MSHTKLDKQTTNFEIAVSQIINNFHHKDIDLIELNACTDSFWCHIPNRPRPTPPLRMISFEELIQH</sequence>
<dbReference type="EMBL" id="SHKO01000001">
    <property type="protein sequence ID" value="RZT99461.1"/>
    <property type="molecule type" value="Genomic_DNA"/>
</dbReference>
<keyword evidence="2" id="KW-1185">Reference proteome</keyword>
<comment type="caution">
    <text evidence="1">The sequence shown here is derived from an EMBL/GenBank/DDBJ whole genome shotgun (WGS) entry which is preliminary data.</text>
</comment>
<protein>
    <submittedName>
        <fullName evidence="1">Uncharacterized protein</fullName>
    </submittedName>
</protein>
<dbReference type="AlphaFoldDB" id="A0A4Q7VSE2"/>